<evidence type="ECO:0000256" key="2">
    <source>
        <dbReference type="ARBA" id="ARBA00022574"/>
    </source>
</evidence>
<evidence type="ECO:0000256" key="1">
    <source>
        <dbReference type="ARBA" id="ARBA00007692"/>
    </source>
</evidence>
<sequence>MSGSTTLNSSILTYLLQTNQHTAYDALSACFAKTSGVEGGLKGGRVPTATSESLVGNGAPVDGIGDIVLWGIGKGGLEDALSNFWNKIRAITIQQQHLPNTSPHFDLNLLLTLVYIHVFLDLVSLKDSAGAIRVRDKYFNLVQQWYPFINELRAIDVEREVETGGLDEKLAKIKDLRVKVAEAKRDHAQHQSMYTQLLASKVPPGEYGSKLSAKIHSQKQTLNSLVKSLEAELSTLKGLEITAGLRCQRGVVGMTPRSYALLQEVVRDHRVAPITAIVYSRCIIDVSGKSVSSYKTADMELKTPNPLMKIGGEYGHPDWSNKFSEALLGSIRKISAVQRENEVLSYPPSEKDKIRRGIKTYPGPAAYEQIDGPFNPSICVGTVATKSVRLNGEGGVEVEGRDVSKVKVSPSTMYVAAGGEGVRVWKVGDKEDEGRAFVGHSGNVYDLSWHPASRHFLSGGSDRTVHLWDSTLPPMSTSNSAVAPIASYHADGAVYGVAYGTGGYYWASCGEDGGRLWVEDRSSPVRIFAGHTGAVNDIAFHPNSSYVATSSDDCTVRVWDIHSANCVRILTGFYGGVGEFAWSPDGRSLAAADAKGVVSVFDVGQGEKVSELPAGDTDPYLYSLKYSPCSGALATGSKGGVKIYDVREEEGKLIKEVSEARSGAKGNEEIGATLDDSGSSDERGKVYHDKLNHLSDEIPDEILNKPSFDVTSTLLSINITSSLLHSLLLPKKVGKLRDDRVGGVVELLVKQHGREEAREIVVNNPSILLTKGFSSPMSLPLTPYLLSLGLSPSSVTKLHARNSNILHLQTPPYDIISWLTATVGGGESAVTKIVKRHPWILGLKLEDNVLPTVGYLTGTLMVGKKGVKGVVERHTGVLGLGRGGLEERVGVMKSLLDISDAEVGKVVSKHPGILGLSPSNLSSKIIWLAHEFGVKGGRRIFTTAPSVASLKLEDSLGVKVAVLREMWCDASLADRMIVEYPLLLTLSLDVNIVPTFKYLLSLGYEVGEIRGRYLGSSLYGRLVGRPEIF</sequence>
<dbReference type="OrthoDB" id="10266330at2759"/>
<dbReference type="PROSITE" id="PS50082">
    <property type="entry name" value="WD_REPEATS_2"/>
    <property type="match status" value="2"/>
</dbReference>
<feature type="repeat" description="WD" evidence="5">
    <location>
        <begin position="437"/>
        <end position="469"/>
    </location>
</feature>
<dbReference type="CDD" id="cd00200">
    <property type="entry name" value="WD40"/>
    <property type="match status" value="1"/>
</dbReference>
<dbReference type="PROSITE" id="PS50294">
    <property type="entry name" value="WD_REPEATS_REGION"/>
    <property type="match status" value="2"/>
</dbReference>
<dbReference type="GO" id="GO:0005669">
    <property type="term" value="C:transcription factor TFIID complex"/>
    <property type="evidence" value="ECO:0007669"/>
    <property type="project" value="TreeGrafter"/>
</dbReference>
<keyword evidence="4" id="KW-0809">Transit peptide</keyword>
<dbReference type="InterPro" id="IPR038538">
    <property type="entry name" value="MTERF_sf"/>
</dbReference>
<evidence type="ECO:0000313" key="9">
    <source>
        <dbReference type="Proteomes" id="UP001165082"/>
    </source>
</evidence>
<dbReference type="Pfam" id="PF00400">
    <property type="entry name" value="WD40"/>
    <property type="match status" value="3"/>
</dbReference>
<keyword evidence="3" id="KW-0677">Repeat</keyword>
<dbReference type="SUPFAM" id="SSF50978">
    <property type="entry name" value="WD40 repeat-like"/>
    <property type="match status" value="1"/>
</dbReference>
<dbReference type="SMART" id="SM00320">
    <property type="entry name" value="WD40"/>
    <property type="match status" value="6"/>
</dbReference>
<dbReference type="PROSITE" id="PS00678">
    <property type="entry name" value="WD_REPEATS_1"/>
    <property type="match status" value="1"/>
</dbReference>
<evidence type="ECO:0000313" key="8">
    <source>
        <dbReference type="EMBL" id="GMH75307.1"/>
    </source>
</evidence>
<dbReference type="Gene3D" id="1.25.70.10">
    <property type="entry name" value="Transcription termination factor 3, mitochondrial"/>
    <property type="match status" value="2"/>
</dbReference>
<gene>
    <name evidence="8" type="ORF">TrRE_jg3925</name>
</gene>
<dbReference type="InterPro" id="IPR036322">
    <property type="entry name" value="WD40_repeat_dom_sf"/>
</dbReference>
<dbReference type="Proteomes" id="UP001165082">
    <property type="component" value="Unassembled WGS sequence"/>
</dbReference>
<dbReference type="Gene3D" id="2.130.10.10">
    <property type="entry name" value="YVTN repeat-like/Quinoprotein amine dehydrogenase"/>
    <property type="match status" value="2"/>
</dbReference>
<feature type="repeat" description="WD" evidence="5">
    <location>
        <begin position="528"/>
        <end position="569"/>
    </location>
</feature>
<feature type="region of interest" description="Disordered" evidence="7">
    <location>
        <begin position="664"/>
        <end position="684"/>
    </location>
</feature>
<evidence type="ECO:0000256" key="7">
    <source>
        <dbReference type="SAM" id="MobiDB-lite"/>
    </source>
</evidence>
<keyword evidence="6" id="KW-0175">Coiled coil</keyword>
<dbReference type="InterPro" id="IPR019775">
    <property type="entry name" value="WD40_repeat_CS"/>
</dbReference>
<organism evidence="8 9">
    <name type="scientific">Triparma retinervis</name>
    <dbReference type="NCBI Taxonomy" id="2557542"/>
    <lineage>
        <taxon>Eukaryota</taxon>
        <taxon>Sar</taxon>
        <taxon>Stramenopiles</taxon>
        <taxon>Ochrophyta</taxon>
        <taxon>Bolidophyceae</taxon>
        <taxon>Parmales</taxon>
        <taxon>Triparmaceae</taxon>
        <taxon>Triparma</taxon>
    </lineage>
</organism>
<evidence type="ECO:0000256" key="3">
    <source>
        <dbReference type="ARBA" id="ARBA00022737"/>
    </source>
</evidence>
<name>A0A9W7ATN9_9STRA</name>
<dbReference type="EMBL" id="BRXZ01001616">
    <property type="protein sequence ID" value="GMH75307.1"/>
    <property type="molecule type" value="Genomic_DNA"/>
</dbReference>
<dbReference type="GO" id="GO:0003676">
    <property type="term" value="F:nucleic acid binding"/>
    <property type="evidence" value="ECO:0007669"/>
    <property type="project" value="InterPro"/>
</dbReference>
<dbReference type="GO" id="GO:0016251">
    <property type="term" value="F:RNA polymerase II general transcription initiation factor activity"/>
    <property type="evidence" value="ECO:0007669"/>
    <property type="project" value="TreeGrafter"/>
</dbReference>
<dbReference type="GO" id="GO:0006367">
    <property type="term" value="P:transcription initiation at RNA polymerase II promoter"/>
    <property type="evidence" value="ECO:0007669"/>
    <property type="project" value="TreeGrafter"/>
</dbReference>
<proteinExistence type="inferred from homology"/>
<evidence type="ECO:0000256" key="5">
    <source>
        <dbReference type="PROSITE-ProRule" id="PRU00221"/>
    </source>
</evidence>
<evidence type="ECO:0000256" key="6">
    <source>
        <dbReference type="SAM" id="Coils"/>
    </source>
</evidence>
<feature type="coiled-coil region" evidence="6">
    <location>
        <begin position="166"/>
        <end position="193"/>
    </location>
</feature>
<keyword evidence="9" id="KW-1185">Reference proteome</keyword>
<dbReference type="PANTHER" id="PTHR19879">
    <property type="entry name" value="TRANSCRIPTION INITIATION FACTOR TFIID"/>
    <property type="match status" value="1"/>
</dbReference>
<dbReference type="SMART" id="SM00733">
    <property type="entry name" value="Mterf"/>
    <property type="match status" value="5"/>
</dbReference>
<protein>
    <submittedName>
        <fullName evidence="8">Uncharacterized protein</fullName>
    </submittedName>
</protein>
<comment type="similarity">
    <text evidence="1">Belongs to the mTERF family.</text>
</comment>
<dbReference type="InterPro" id="IPR015943">
    <property type="entry name" value="WD40/YVTN_repeat-like_dom_sf"/>
</dbReference>
<evidence type="ECO:0000256" key="4">
    <source>
        <dbReference type="ARBA" id="ARBA00022946"/>
    </source>
</evidence>
<dbReference type="InterPro" id="IPR001680">
    <property type="entry name" value="WD40_rpt"/>
</dbReference>
<reference evidence="8" key="1">
    <citation type="submission" date="2022-07" db="EMBL/GenBank/DDBJ databases">
        <title>Genome analysis of Parmales, a sister group of diatoms, reveals the evolutionary specialization of diatoms from phago-mixotrophs to photoautotrophs.</title>
        <authorList>
            <person name="Ban H."/>
            <person name="Sato S."/>
            <person name="Yoshikawa S."/>
            <person name="Kazumasa Y."/>
            <person name="Nakamura Y."/>
            <person name="Ichinomiya M."/>
            <person name="Saitoh K."/>
            <person name="Sato N."/>
            <person name="Blanc-Mathieu R."/>
            <person name="Endo H."/>
            <person name="Kuwata A."/>
            <person name="Ogata H."/>
        </authorList>
    </citation>
    <scope>NUCLEOTIDE SEQUENCE</scope>
</reference>
<accession>A0A9W7ATN9</accession>
<dbReference type="PANTHER" id="PTHR19879:SF1">
    <property type="entry name" value="CANNONBALL-RELATED"/>
    <property type="match status" value="1"/>
</dbReference>
<dbReference type="AlphaFoldDB" id="A0A9W7ATN9"/>
<dbReference type="Pfam" id="PF02536">
    <property type="entry name" value="mTERF"/>
    <property type="match status" value="1"/>
</dbReference>
<dbReference type="InterPro" id="IPR003690">
    <property type="entry name" value="MTERF"/>
</dbReference>
<keyword evidence="2 5" id="KW-0853">WD repeat</keyword>
<comment type="caution">
    <text evidence="8">The sequence shown here is derived from an EMBL/GenBank/DDBJ whole genome shotgun (WGS) entry which is preliminary data.</text>
</comment>